<dbReference type="AlphaFoldDB" id="A0A9N9WQJ8"/>
<gene>
    <name evidence="2" type="ORF">CHIRRI_LOCUS3258</name>
</gene>
<evidence type="ECO:0000259" key="1">
    <source>
        <dbReference type="Pfam" id="PF02036"/>
    </source>
</evidence>
<feature type="domain" description="SCP2" evidence="1">
    <location>
        <begin position="27"/>
        <end position="108"/>
    </location>
</feature>
<dbReference type="Pfam" id="PF02036">
    <property type="entry name" value="SCP2"/>
    <property type="match status" value="1"/>
</dbReference>
<sequence>MVAQEAEVFAKIQAVLDTVDPNKPDRKVVHVFKIKITQNGEVVKTMMLDLVKIKFYEGDDEAECTMTIPDEILADVVLNKAETTGLITSGKVTVDGDVELAKLLGATLSQ</sequence>
<dbReference type="InterPro" id="IPR036527">
    <property type="entry name" value="SCP2_sterol-bd_dom_sf"/>
</dbReference>
<reference evidence="2" key="1">
    <citation type="submission" date="2022-01" db="EMBL/GenBank/DDBJ databases">
        <authorList>
            <person name="King R."/>
        </authorList>
    </citation>
    <scope>NUCLEOTIDE SEQUENCE</scope>
</reference>
<evidence type="ECO:0000313" key="3">
    <source>
        <dbReference type="Proteomes" id="UP001153620"/>
    </source>
</evidence>
<dbReference type="InterPro" id="IPR003033">
    <property type="entry name" value="SCP2_sterol-bd_dom"/>
</dbReference>
<accession>A0A9N9WQJ8</accession>
<reference evidence="2" key="2">
    <citation type="submission" date="2022-10" db="EMBL/GenBank/DDBJ databases">
        <authorList>
            <consortium name="ENA_rothamsted_submissions"/>
            <consortium name="culmorum"/>
            <person name="King R."/>
        </authorList>
    </citation>
    <scope>NUCLEOTIDE SEQUENCE</scope>
</reference>
<proteinExistence type="predicted"/>
<keyword evidence="3" id="KW-1185">Reference proteome</keyword>
<organism evidence="2 3">
    <name type="scientific">Chironomus riparius</name>
    <dbReference type="NCBI Taxonomy" id="315576"/>
    <lineage>
        <taxon>Eukaryota</taxon>
        <taxon>Metazoa</taxon>
        <taxon>Ecdysozoa</taxon>
        <taxon>Arthropoda</taxon>
        <taxon>Hexapoda</taxon>
        <taxon>Insecta</taxon>
        <taxon>Pterygota</taxon>
        <taxon>Neoptera</taxon>
        <taxon>Endopterygota</taxon>
        <taxon>Diptera</taxon>
        <taxon>Nematocera</taxon>
        <taxon>Chironomoidea</taxon>
        <taxon>Chironomidae</taxon>
        <taxon>Chironominae</taxon>
        <taxon>Chironomus</taxon>
    </lineage>
</organism>
<dbReference type="OrthoDB" id="3592703at2759"/>
<dbReference type="EMBL" id="OU895877">
    <property type="protein sequence ID" value="CAG9800310.1"/>
    <property type="molecule type" value="Genomic_DNA"/>
</dbReference>
<evidence type="ECO:0000313" key="2">
    <source>
        <dbReference type="EMBL" id="CAG9800310.1"/>
    </source>
</evidence>
<dbReference type="Proteomes" id="UP001153620">
    <property type="component" value="Chromosome 1"/>
</dbReference>
<name>A0A9N9WQJ8_9DIPT</name>
<protein>
    <recommendedName>
        <fullName evidence="1">SCP2 domain-containing protein</fullName>
    </recommendedName>
</protein>
<dbReference type="Gene3D" id="3.30.1050.10">
    <property type="entry name" value="SCP2 sterol-binding domain"/>
    <property type="match status" value="1"/>
</dbReference>
<dbReference type="SUPFAM" id="SSF55718">
    <property type="entry name" value="SCP-like"/>
    <property type="match status" value="1"/>
</dbReference>